<keyword evidence="9" id="KW-1185">Reference proteome</keyword>
<keyword evidence="8" id="KW-0969">Cilium</keyword>
<dbReference type="InterPro" id="IPR042193">
    <property type="entry name" value="FHIPEP_3"/>
</dbReference>
<keyword evidence="8" id="KW-0966">Cell projection</keyword>
<feature type="transmembrane region" description="Helical" evidence="7">
    <location>
        <begin position="25"/>
        <end position="43"/>
    </location>
</feature>
<accession>A0A1I1E2T0</accession>
<keyword evidence="7" id="KW-0813">Transport</keyword>
<keyword evidence="4 7" id="KW-0812">Transmembrane</keyword>
<evidence type="ECO:0000256" key="2">
    <source>
        <dbReference type="ARBA" id="ARBA00008835"/>
    </source>
</evidence>
<keyword evidence="7" id="KW-1005">Bacterial flagellum biogenesis</keyword>
<keyword evidence="8" id="KW-0282">Flagellum</keyword>
<dbReference type="OrthoDB" id="9759185at2"/>
<dbReference type="InterPro" id="IPR042194">
    <property type="entry name" value="FHIPEP_1"/>
</dbReference>
<evidence type="ECO:0000256" key="3">
    <source>
        <dbReference type="ARBA" id="ARBA00022475"/>
    </source>
</evidence>
<dbReference type="EMBL" id="FOKY01000006">
    <property type="protein sequence ID" value="SFB81384.1"/>
    <property type="molecule type" value="Genomic_DNA"/>
</dbReference>
<dbReference type="GO" id="GO:0009306">
    <property type="term" value="P:protein secretion"/>
    <property type="evidence" value="ECO:0007669"/>
    <property type="project" value="InterPro"/>
</dbReference>
<dbReference type="GO" id="GO:0044780">
    <property type="term" value="P:bacterial-type flagellum assembly"/>
    <property type="evidence" value="ECO:0007669"/>
    <property type="project" value="InterPro"/>
</dbReference>
<feature type="transmembrane region" description="Helical" evidence="7">
    <location>
        <begin position="307"/>
        <end position="325"/>
    </location>
</feature>
<feature type="transmembrane region" description="Helical" evidence="7">
    <location>
        <begin position="247"/>
        <end position="266"/>
    </location>
</feature>
<keyword evidence="3 7" id="KW-1003">Cell membrane</keyword>
<feature type="transmembrane region" description="Helical" evidence="7">
    <location>
        <begin position="49"/>
        <end position="68"/>
    </location>
</feature>
<evidence type="ECO:0000256" key="5">
    <source>
        <dbReference type="ARBA" id="ARBA00022989"/>
    </source>
</evidence>
<evidence type="ECO:0000256" key="1">
    <source>
        <dbReference type="ARBA" id="ARBA00004651"/>
    </source>
</evidence>
<dbReference type="Gene3D" id="1.10.8.540">
    <property type="entry name" value="FHIPEP family, domain 3"/>
    <property type="match status" value="1"/>
</dbReference>
<feature type="transmembrane region" description="Helical" evidence="7">
    <location>
        <begin position="278"/>
        <end position="301"/>
    </location>
</feature>
<feature type="transmembrane region" description="Helical" evidence="7">
    <location>
        <begin position="80"/>
        <end position="100"/>
    </location>
</feature>
<dbReference type="InterPro" id="IPR042196">
    <property type="entry name" value="FHIPEP_4"/>
</dbReference>
<comment type="subcellular location">
    <subcellularLocation>
        <location evidence="1 7">Cell membrane</location>
        <topology evidence="1 7">Multi-pass membrane protein</topology>
    </subcellularLocation>
</comment>
<keyword evidence="7" id="KW-1006">Bacterial flagellum protein export</keyword>
<dbReference type="Gene3D" id="3.40.50.12790">
    <property type="entry name" value="FHIPEP family, domain 4"/>
    <property type="match status" value="1"/>
</dbReference>
<dbReference type="PANTHER" id="PTHR30161">
    <property type="entry name" value="FLAGELLAR EXPORT PROTEIN, MEMBRANE FLHA SUBUNIT-RELATED"/>
    <property type="match status" value="1"/>
</dbReference>
<sequence length="693" mass="75982">MVEKQSPALEQGFKMLDSLSRHSDLFVALAAVGVVLMLIIPVPPILLDVFLLLNLALSFLIILSTLYVNKPSGFSSFPTLILLTTVFGLALNVSSTRLILTQGQAGNIIRAFGDFVVSGNLVVGFIIFIVLLAIQFLVITKGATRVSEVAARFALDAMPGKQLAVNEELNSGAINEEEARNRRNALTMEAGFYGAMDGASKFVSGNVQVAIVIVLVNVIGGIIIGITKGETLGGAVQHYVTLTIGDGLVSQIPALLVSVATGIIVTRNSANEKFATDVAHQIVMLPKTLFIAGFAIMFLGFLPGFPLLLNLLIGGIMVGSAYIMSQAIKAEQETKNREKIIAEKEEAQPTIQDILHVDPMSMEIGYSLIPLVDKAQGGDLLERIKLMRRHIGLDLGILVPPIRITDNVSVESQEYIVKIRGVEIGKGRIFVNRLLAMNPQKDLNSIEGIESREPAFNLPAKWINIEDRAKVEMQGFDVFDPPSVVATHLTELIRRNAFELLTRQDVQEMMDALRKEFPTLVDDALKHSNVGEIHKILQNLLKERIKIRNMVPILEIISDYRNSVPHLDALTEQVRDALGKQITSDPTVNTNGSLKGLLIDPKWEQILSDSIEDSPQGYISTLDNEHMNQFVNSVGKAIEQNLSEGIHPVILCSKRVRRLAREILSRSFPNISVIAYSEIPSYVSVEQLGVITE</sequence>
<dbReference type="InterPro" id="IPR001712">
    <property type="entry name" value="T3SS_FHIPEP"/>
</dbReference>
<dbReference type="Pfam" id="PF00771">
    <property type="entry name" value="FHIPEP"/>
    <property type="match status" value="1"/>
</dbReference>
<dbReference type="NCBIfam" id="TIGR01398">
    <property type="entry name" value="FlhA"/>
    <property type="match status" value="1"/>
</dbReference>
<organism evidence="8 9">
    <name type="scientific">Brevinema andersonii</name>
    <dbReference type="NCBI Taxonomy" id="34097"/>
    <lineage>
        <taxon>Bacteria</taxon>
        <taxon>Pseudomonadati</taxon>
        <taxon>Spirochaetota</taxon>
        <taxon>Spirochaetia</taxon>
        <taxon>Brevinematales</taxon>
        <taxon>Brevinemataceae</taxon>
        <taxon>Brevinema</taxon>
    </lineage>
</organism>
<evidence type="ECO:0000313" key="8">
    <source>
        <dbReference type="EMBL" id="SFB81384.1"/>
    </source>
</evidence>
<evidence type="ECO:0000313" key="9">
    <source>
        <dbReference type="Proteomes" id="UP000240042"/>
    </source>
</evidence>
<feature type="transmembrane region" description="Helical" evidence="7">
    <location>
        <begin position="209"/>
        <end position="227"/>
    </location>
</feature>
<gene>
    <name evidence="7" type="primary">flhA</name>
    <name evidence="8" type="ORF">SAMN02745150_00910</name>
</gene>
<dbReference type="Proteomes" id="UP000240042">
    <property type="component" value="Unassembled WGS sequence"/>
</dbReference>
<dbReference type="STRING" id="34097.SAMN02745150_00910"/>
<dbReference type="PIRSF" id="PIRSF005419">
    <property type="entry name" value="FlhA"/>
    <property type="match status" value="1"/>
</dbReference>
<dbReference type="GO" id="GO:0005886">
    <property type="term" value="C:plasma membrane"/>
    <property type="evidence" value="ECO:0007669"/>
    <property type="project" value="UniProtKB-SubCell"/>
</dbReference>
<feature type="transmembrane region" description="Helical" evidence="7">
    <location>
        <begin position="120"/>
        <end position="139"/>
    </location>
</feature>
<dbReference type="PANTHER" id="PTHR30161:SF1">
    <property type="entry name" value="FLAGELLAR BIOSYNTHESIS PROTEIN FLHA-RELATED"/>
    <property type="match status" value="1"/>
</dbReference>
<dbReference type="AlphaFoldDB" id="A0A1I1E2T0"/>
<keyword evidence="6 7" id="KW-0472">Membrane</keyword>
<evidence type="ECO:0000256" key="7">
    <source>
        <dbReference type="RuleBase" id="RU364093"/>
    </source>
</evidence>
<comment type="function">
    <text evidence="7">Required for formation of the rod structure of the flagellar apparatus. Together with FliI and FliH, may constitute the export apparatus of flagellin.</text>
</comment>
<reference evidence="9" key="1">
    <citation type="submission" date="2016-10" db="EMBL/GenBank/DDBJ databases">
        <authorList>
            <person name="Varghese N."/>
            <person name="Submissions S."/>
        </authorList>
    </citation>
    <scope>NUCLEOTIDE SEQUENCE [LARGE SCALE GENOMIC DNA]</scope>
    <source>
        <strain evidence="9">ATCC 43811</strain>
    </source>
</reference>
<evidence type="ECO:0000256" key="6">
    <source>
        <dbReference type="ARBA" id="ARBA00023136"/>
    </source>
</evidence>
<comment type="similarity">
    <text evidence="2 7">Belongs to the FHIPEP (flagella/HR/invasion proteins export pore) family.</text>
</comment>
<dbReference type="InterPro" id="IPR006301">
    <property type="entry name" value="FlhA"/>
</dbReference>
<dbReference type="Gene3D" id="3.40.30.60">
    <property type="entry name" value="FHIPEP family, domain 1"/>
    <property type="match status" value="1"/>
</dbReference>
<name>A0A1I1E2T0_BREAD</name>
<proteinExistence type="inferred from homology"/>
<keyword evidence="5 7" id="KW-1133">Transmembrane helix</keyword>
<keyword evidence="7" id="KW-0653">Protein transport</keyword>
<dbReference type="RefSeq" id="WP_092319082.1">
    <property type="nucleotide sequence ID" value="NZ_FOKY01000006.1"/>
</dbReference>
<evidence type="ECO:0000256" key="4">
    <source>
        <dbReference type="ARBA" id="ARBA00022692"/>
    </source>
</evidence>
<dbReference type="PRINTS" id="PR00949">
    <property type="entry name" value="TYPE3IMAPROT"/>
</dbReference>
<protein>
    <recommendedName>
        <fullName evidence="7">Flagellar biosynthesis protein FlhA</fullName>
    </recommendedName>
</protein>